<reference evidence="2 3" key="1">
    <citation type="journal article" date="2012" name="Genome Biol.">
        <title>Genome and low-iron response of an oceanic diatom adapted to chronic iron limitation.</title>
        <authorList>
            <person name="Lommer M."/>
            <person name="Specht M."/>
            <person name="Roy A.S."/>
            <person name="Kraemer L."/>
            <person name="Andreson R."/>
            <person name="Gutowska M.A."/>
            <person name="Wolf J."/>
            <person name="Bergner S.V."/>
            <person name="Schilhabel M.B."/>
            <person name="Klostermeier U.C."/>
            <person name="Beiko R.G."/>
            <person name="Rosenstiel P."/>
            <person name="Hippler M."/>
            <person name="Laroche J."/>
        </authorList>
    </citation>
    <scope>NUCLEOTIDE SEQUENCE [LARGE SCALE GENOMIC DNA]</scope>
    <source>
        <strain evidence="2 3">CCMP1005</strain>
    </source>
</reference>
<protein>
    <submittedName>
        <fullName evidence="2">Uncharacterized protein</fullName>
    </submittedName>
</protein>
<feature type="compositionally biased region" description="Basic and acidic residues" evidence="1">
    <location>
        <begin position="134"/>
        <end position="143"/>
    </location>
</feature>
<dbReference type="AlphaFoldDB" id="K0TL97"/>
<name>K0TL97_THAOC</name>
<keyword evidence="3" id="KW-1185">Reference proteome</keyword>
<dbReference type="OrthoDB" id="47244at2759"/>
<dbReference type="Proteomes" id="UP000266841">
    <property type="component" value="Unassembled WGS sequence"/>
</dbReference>
<gene>
    <name evidence="2" type="ORF">THAOC_03165</name>
</gene>
<organism evidence="2 3">
    <name type="scientific">Thalassiosira oceanica</name>
    <name type="common">Marine diatom</name>
    <dbReference type="NCBI Taxonomy" id="159749"/>
    <lineage>
        <taxon>Eukaryota</taxon>
        <taxon>Sar</taxon>
        <taxon>Stramenopiles</taxon>
        <taxon>Ochrophyta</taxon>
        <taxon>Bacillariophyta</taxon>
        <taxon>Coscinodiscophyceae</taxon>
        <taxon>Thalassiosirophycidae</taxon>
        <taxon>Thalassiosirales</taxon>
        <taxon>Thalassiosiraceae</taxon>
        <taxon>Thalassiosira</taxon>
    </lineage>
</organism>
<dbReference type="OMA" id="GCFTHQQ"/>
<proteinExistence type="predicted"/>
<accession>K0TL97</accession>
<evidence type="ECO:0000256" key="1">
    <source>
        <dbReference type="SAM" id="MobiDB-lite"/>
    </source>
</evidence>
<dbReference type="EMBL" id="AGNL01003122">
    <property type="protein sequence ID" value="EJK75126.1"/>
    <property type="molecule type" value="Genomic_DNA"/>
</dbReference>
<sequence>MAGPPPPPPGLGGPPAGALVCVRPFSIGCALGGWGFRACWAAWAFCCAAALARMRAATSSDTWLTIDLTSSLADSWMRLSVRGFATSMKCRASLLGIYVAPAGPTPAIATMSRAAAAEPWTQSGADLLLERKESGQNHAEADHRHPRLPPEGPQEGRAPRQDPQAVQPDEVQDPLLPSPLHARHRRHGEGREAHAESAPGPQEEGHLKETSSVTWRGGRCMFIFDLFDFIKSKGVDFHSTNICRVTSRTLTFLGGRGLWLVRLPPAAVRPPMHPDGWAPPIDPATSNRPDAEAVLRSRTTQLRRLAVAPSFGDAMVRHGLCPKGSDRIRQYDLDRVMEVSVDWGQVDLSTILSRRRVLVDSLRIELTVHGICRKPAMALMTRQDKRIEIAAVNEIPEMAVKWKHEPKDGVLYPEYLAQLRIRCGGEIIAKRVLHAAPPPLDEDLAFKLDELVWAPGLFDDEPDLLMNIQSNVAVSDQALEQCRRRRGFGIEVETVQLPPDFDEGCFTHQQQFQRLVEKAQIRHPESSTGQDRALWDGLSKWSVSHDLYVENGAPPTRVRLYERINDAAHSMSECSMRTLNNLILGGRVGIPKEWMDRMIPSVNGDEIPASQASPEYKSPAPPHELYHAFPPPEDGNDEACASIRLFLDGVIKNGAVSSRPVLVPTVSDIGQSASSIHVHINVTNEDAWPRTVPDDVEVTEKLLCVIFAWIIYDRVISTHFCKANVVRDRSFAPMFVSGPEFIWREHSWQAGTSVLTADEASKVGNNNMHAWAKHVYSCMEGYRDGKQPKESLFQAVFDLETTTNTISRWCALNLLPLHKYGTIEVRRCHATLDADWVCAWTWFCVGFVEKLISCPTTHDNFFRQIINAETWLEMLSRLEAAQNQATLEDLVELLEGSLPEGTFATLLR</sequence>
<evidence type="ECO:0000313" key="2">
    <source>
        <dbReference type="EMBL" id="EJK75126.1"/>
    </source>
</evidence>
<evidence type="ECO:0000313" key="3">
    <source>
        <dbReference type="Proteomes" id="UP000266841"/>
    </source>
</evidence>
<dbReference type="eggNOG" id="ENOG502T2MW">
    <property type="taxonomic scope" value="Eukaryota"/>
</dbReference>
<feature type="region of interest" description="Disordered" evidence="1">
    <location>
        <begin position="134"/>
        <end position="211"/>
    </location>
</feature>
<comment type="caution">
    <text evidence="2">The sequence shown here is derived from an EMBL/GenBank/DDBJ whole genome shotgun (WGS) entry which is preliminary data.</text>
</comment>